<feature type="signal peptide" evidence="2">
    <location>
        <begin position="1"/>
        <end position="23"/>
    </location>
</feature>
<dbReference type="EMBL" id="LT598485">
    <property type="protein sequence ID" value="SCW00328.1"/>
    <property type="molecule type" value="Genomic_DNA"/>
</dbReference>
<evidence type="ECO:0000313" key="6">
    <source>
        <dbReference type="Proteomes" id="UP000190831"/>
    </source>
</evidence>
<feature type="transmembrane region" description="Helical" evidence="1">
    <location>
        <begin position="130"/>
        <end position="153"/>
    </location>
</feature>
<sequence length="641" mass="70058">MKFSKALAAISCAALCSRAVAMAMDMDMDMDMEDAARSGSGSAAAAATTSDLSQITPVPHEPKHLHGQPILDTQLTPAERLYWESYNTTTFFTTSLGNRRAFWYHCFSLAATTLVAYPASLVLRSVRSNWYLPALCVHVALVVSSLIALSVFASSFPESWYPGSVYPKLSLAVLIATLVHFGAAVITQAARWVAGDDELDAYFGTDFIPLHDFDAGAGEPAPIGSPAIGGAEGAASVASPTTATATLFDAAAKPHDADDPKGKYRDDSNSFELGDGFPRDFEQRTEDSAGMALRHKSRTSTRRDHFLGKVFAQPLVKAAADKFGRVFAVVYSALNYPLLLLLAADCVTGFAVGNLLGKGLRVFNLLAHWIKGGVFVVLGVVSLARYCGFGVARGWAWNKSIVFKNQIESGSWVGRVMPHGTVTMEGIESALIFLYGSTNVFLEHLSNQDGKWAAKDLQHVSIAFMYIGCGLCGLIAEHKLSDWRFNHVLTHTHISPEVIHAGSPGYSPNPFPAFTIFWTGILMSQHAQASATSTTIHVQWGYLLSYGSFFRLITFVLLMLVPNKNLNPSRPFTELVTSFCLLCGGLIFMESTDQVVEALEFRGFTSMFTFNLSVGFTALFMAWEMMLFLWLDWLKERRNKL</sequence>
<reference evidence="5 6" key="1">
    <citation type="submission" date="2016-03" db="EMBL/GenBank/DDBJ databases">
        <authorList>
            <person name="Devillers H."/>
        </authorList>
    </citation>
    <scope>NUCLEOTIDE SEQUENCE [LARGE SCALE GENOMIC DNA]</scope>
    <source>
        <strain evidence="5">CBS 6772</strain>
    </source>
</reference>
<dbReference type="Pfam" id="PF10355">
    <property type="entry name" value="Ytp1"/>
    <property type="match status" value="1"/>
</dbReference>
<evidence type="ECO:0000256" key="1">
    <source>
        <dbReference type="SAM" id="Phobius"/>
    </source>
</evidence>
<evidence type="ECO:0000259" key="3">
    <source>
        <dbReference type="Pfam" id="PF10348"/>
    </source>
</evidence>
<keyword evidence="2" id="KW-0732">Signal</keyword>
<gene>
    <name evidence="5" type="ORF">LAFE_0C01772G</name>
</gene>
<proteinExistence type="predicted"/>
<keyword evidence="1" id="KW-0812">Transmembrane</keyword>
<dbReference type="OrthoDB" id="4005299at2759"/>
<feature type="domain" description="DUF2427" evidence="3">
    <location>
        <begin position="85"/>
        <end position="189"/>
    </location>
</feature>
<protein>
    <submittedName>
        <fullName evidence="5">LAFE_0C01772g1_1</fullName>
    </submittedName>
</protein>
<feature type="transmembrane region" description="Helical" evidence="1">
    <location>
        <begin position="609"/>
        <end position="631"/>
    </location>
</feature>
<evidence type="ECO:0000259" key="4">
    <source>
        <dbReference type="Pfam" id="PF10355"/>
    </source>
</evidence>
<dbReference type="AlphaFoldDB" id="A0A1G4M9F1"/>
<dbReference type="PANTHER" id="PTHR31685:SF3">
    <property type="entry name" value="INTEGRAL MEMBRANE PROTEIN (AFU_ORTHOLOGUE AFUA_6G12730)"/>
    <property type="match status" value="1"/>
</dbReference>
<feature type="transmembrane region" description="Helical" evidence="1">
    <location>
        <begin position="326"/>
        <end position="352"/>
    </location>
</feature>
<dbReference type="InterPro" id="IPR018827">
    <property type="entry name" value="YTP1_C"/>
</dbReference>
<name>A0A1G4M9F1_LACFM</name>
<organism evidence="5 6">
    <name type="scientific">Lachancea fermentati</name>
    <name type="common">Zygosaccharomyces fermentati</name>
    <dbReference type="NCBI Taxonomy" id="4955"/>
    <lineage>
        <taxon>Eukaryota</taxon>
        <taxon>Fungi</taxon>
        <taxon>Dikarya</taxon>
        <taxon>Ascomycota</taxon>
        <taxon>Saccharomycotina</taxon>
        <taxon>Saccharomycetes</taxon>
        <taxon>Saccharomycetales</taxon>
        <taxon>Saccharomycetaceae</taxon>
        <taxon>Lachancea</taxon>
    </lineage>
</organism>
<feature type="transmembrane region" description="Helical" evidence="1">
    <location>
        <begin position="540"/>
        <end position="560"/>
    </location>
</feature>
<keyword evidence="6" id="KW-1185">Reference proteome</keyword>
<accession>A0A1G4M9F1</accession>
<keyword evidence="1" id="KW-1133">Transmembrane helix</keyword>
<feature type="transmembrane region" description="Helical" evidence="1">
    <location>
        <begin position="102"/>
        <end position="123"/>
    </location>
</feature>
<evidence type="ECO:0000313" key="5">
    <source>
        <dbReference type="EMBL" id="SCW00328.1"/>
    </source>
</evidence>
<feature type="transmembrane region" description="Helical" evidence="1">
    <location>
        <begin position="372"/>
        <end position="396"/>
    </location>
</feature>
<dbReference type="STRING" id="4955.A0A1G4M9F1"/>
<dbReference type="InterPro" id="IPR018825">
    <property type="entry name" value="DUF2427"/>
</dbReference>
<dbReference type="OMA" id="NKGWAWN"/>
<keyword evidence="1" id="KW-0472">Membrane</keyword>
<feature type="transmembrane region" description="Helical" evidence="1">
    <location>
        <begin position="165"/>
        <end position="186"/>
    </location>
</feature>
<dbReference type="PANTHER" id="PTHR31685">
    <property type="entry name" value="INTEGRAL MEMBRANE PROTEIN (AFU_ORTHOLOGUE AFUA_6G12730)-RELATED"/>
    <property type="match status" value="1"/>
</dbReference>
<feature type="chain" id="PRO_5009237246" evidence="2">
    <location>
        <begin position="24"/>
        <end position="641"/>
    </location>
</feature>
<feature type="domain" description="Protein YTP1-like C-terminal" evidence="4">
    <location>
        <begin position="345"/>
        <end position="630"/>
    </location>
</feature>
<dbReference type="Proteomes" id="UP000190831">
    <property type="component" value="Chromosome C"/>
</dbReference>
<dbReference type="Pfam" id="PF10348">
    <property type="entry name" value="DUF2427"/>
    <property type="match status" value="1"/>
</dbReference>
<evidence type="ECO:0000256" key="2">
    <source>
        <dbReference type="SAM" id="SignalP"/>
    </source>
</evidence>